<dbReference type="SUPFAM" id="SSF53850">
    <property type="entry name" value="Periplasmic binding protein-like II"/>
    <property type="match status" value="1"/>
</dbReference>
<comment type="caution">
    <text evidence="2">The sequence shown here is derived from an EMBL/GenBank/DDBJ whole genome shotgun (WGS) entry which is preliminary data.</text>
</comment>
<dbReference type="EMBL" id="JAVREK010000005">
    <property type="protein sequence ID" value="MDT0301780.1"/>
    <property type="molecule type" value="Genomic_DNA"/>
</dbReference>
<dbReference type="Proteomes" id="UP001183226">
    <property type="component" value="Unassembled WGS sequence"/>
</dbReference>
<dbReference type="InterPro" id="IPR006311">
    <property type="entry name" value="TAT_signal"/>
</dbReference>
<protein>
    <submittedName>
        <fullName evidence="2">Extracellular solute-binding protein</fullName>
    </submittedName>
</protein>
<accession>A0ABU2KR71</accession>
<dbReference type="RefSeq" id="WP_311544250.1">
    <property type="nucleotide sequence ID" value="NZ_JAVREK010000005.1"/>
</dbReference>
<dbReference type="InterPro" id="IPR050490">
    <property type="entry name" value="Bact_solute-bd_prot1"/>
</dbReference>
<evidence type="ECO:0000313" key="2">
    <source>
        <dbReference type="EMBL" id="MDT0301780.1"/>
    </source>
</evidence>
<dbReference type="PANTHER" id="PTHR43649:SF14">
    <property type="entry name" value="BLR3389 PROTEIN"/>
    <property type="match status" value="1"/>
</dbReference>
<name>A0ABU2KR71_9ACTN</name>
<dbReference type="PANTHER" id="PTHR43649">
    <property type="entry name" value="ARABINOSE-BINDING PROTEIN-RELATED"/>
    <property type="match status" value="1"/>
</dbReference>
<dbReference type="Gene3D" id="3.40.190.10">
    <property type="entry name" value="Periplasmic binding protein-like II"/>
    <property type="match status" value="1"/>
</dbReference>
<dbReference type="Pfam" id="PF13416">
    <property type="entry name" value="SBP_bac_8"/>
    <property type="match status" value="1"/>
</dbReference>
<keyword evidence="3" id="KW-1185">Reference proteome</keyword>
<gene>
    <name evidence="2" type="ORF">RM446_06585</name>
</gene>
<feature type="region of interest" description="Disordered" evidence="1">
    <location>
        <begin position="1"/>
        <end position="23"/>
    </location>
</feature>
<reference evidence="3" key="1">
    <citation type="submission" date="2023-07" db="EMBL/GenBank/DDBJ databases">
        <title>30 novel species of actinomycetes from the DSMZ collection.</title>
        <authorList>
            <person name="Nouioui I."/>
        </authorList>
    </citation>
    <scope>NUCLEOTIDE SEQUENCE [LARGE SCALE GENOMIC DNA]</scope>
    <source>
        <strain evidence="3">DSM 45055</strain>
    </source>
</reference>
<evidence type="ECO:0000256" key="1">
    <source>
        <dbReference type="SAM" id="MobiDB-lite"/>
    </source>
</evidence>
<organism evidence="2 3">
    <name type="scientific">Streptomonospora wellingtoniae</name>
    <dbReference type="NCBI Taxonomy" id="3075544"/>
    <lineage>
        <taxon>Bacteria</taxon>
        <taxon>Bacillati</taxon>
        <taxon>Actinomycetota</taxon>
        <taxon>Actinomycetes</taxon>
        <taxon>Streptosporangiales</taxon>
        <taxon>Nocardiopsidaceae</taxon>
        <taxon>Streptomonospora</taxon>
    </lineage>
</organism>
<dbReference type="PROSITE" id="PS51318">
    <property type="entry name" value="TAT"/>
    <property type="match status" value="1"/>
</dbReference>
<dbReference type="InterPro" id="IPR006059">
    <property type="entry name" value="SBP"/>
</dbReference>
<sequence>MPHPPGGAEGPGRSRPGPGRPTRRQVLRGGMIGAGALALGASALGCGAPLSTGSDATRVRFWSLFQGGDGARVQTMLSDVHKQAPGLRVEPTTLAWGPPYYTKLAMASVGGRAPETAIMHMSRLPGYAPGGLLEPFDLDLLAEFQVTPDDFVPDLWRRGRYDGHSYAVPLDTHPFIAFYDTAMADEAGLLDSSGALRAFESDEDFIAASHELARASGANGVAFGHVNDDAQGWRLFWNLYRQTGADMRLPEGGPAEFDRDAALRAYTFLAGLFDGEHSAADLDYQTALAAFSDGRAGMLFTGEWELPYLAEAVENLGAAPFPTVFEEPGSYADSHSFVLPRQSASDPERVRAAHRFVALMVRNSLTWGKAGHVPAYVPVADSDAYRALEPQSDYAAAGETPVLDPEAWFAGAGSKFQSDMSETVRTALSGSGPEAAVEQLDRALASWVTRPNPSKGDM</sequence>
<proteinExistence type="predicted"/>
<evidence type="ECO:0000313" key="3">
    <source>
        <dbReference type="Proteomes" id="UP001183226"/>
    </source>
</evidence>